<evidence type="ECO:0000256" key="6">
    <source>
        <dbReference type="ARBA" id="ARBA00022989"/>
    </source>
</evidence>
<dbReference type="Gene3D" id="1.20.1720.10">
    <property type="entry name" value="Multidrug resistance protein D"/>
    <property type="match status" value="1"/>
</dbReference>
<evidence type="ECO:0000256" key="1">
    <source>
        <dbReference type="ARBA" id="ARBA00004651"/>
    </source>
</evidence>
<dbReference type="GO" id="GO:0022857">
    <property type="term" value="F:transmembrane transporter activity"/>
    <property type="evidence" value="ECO:0007669"/>
    <property type="project" value="InterPro"/>
</dbReference>
<gene>
    <name evidence="10" type="ORF">C7Y72_20585</name>
</gene>
<evidence type="ECO:0000256" key="7">
    <source>
        <dbReference type="ARBA" id="ARBA00023136"/>
    </source>
</evidence>
<evidence type="ECO:0000259" key="9">
    <source>
        <dbReference type="PROSITE" id="PS50850"/>
    </source>
</evidence>
<dbReference type="InterPro" id="IPR020846">
    <property type="entry name" value="MFS_dom"/>
</dbReference>
<feature type="transmembrane region" description="Helical" evidence="8">
    <location>
        <begin position="243"/>
        <end position="261"/>
    </location>
</feature>
<protein>
    <submittedName>
        <fullName evidence="10">MFS transporter</fullName>
    </submittedName>
</protein>
<dbReference type="Pfam" id="PF07690">
    <property type="entry name" value="MFS_1"/>
    <property type="match status" value="1"/>
</dbReference>
<evidence type="ECO:0000313" key="10">
    <source>
        <dbReference type="EMBL" id="PTL54970.1"/>
    </source>
</evidence>
<dbReference type="Gene3D" id="1.20.1250.20">
    <property type="entry name" value="MFS general substrate transporter like domains"/>
    <property type="match status" value="1"/>
</dbReference>
<dbReference type="PRINTS" id="PR01036">
    <property type="entry name" value="TCRTETB"/>
</dbReference>
<evidence type="ECO:0000256" key="2">
    <source>
        <dbReference type="ARBA" id="ARBA00008537"/>
    </source>
</evidence>
<accession>A0A2T4UCL9</accession>
<feature type="transmembrane region" description="Helical" evidence="8">
    <location>
        <begin position="212"/>
        <end position="231"/>
    </location>
</feature>
<keyword evidence="7 8" id="KW-0472">Membrane</keyword>
<dbReference type="InterPro" id="IPR004638">
    <property type="entry name" value="EmrB-like"/>
</dbReference>
<organism evidence="10 11">
    <name type="scientific">Paraconexibacter algicola</name>
    <dbReference type="NCBI Taxonomy" id="2133960"/>
    <lineage>
        <taxon>Bacteria</taxon>
        <taxon>Bacillati</taxon>
        <taxon>Actinomycetota</taxon>
        <taxon>Thermoleophilia</taxon>
        <taxon>Solirubrobacterales</taxon>
        <taxon>Paraconexibacteraceae</taxon>
        <taxon>Paraconexibacter</taxon>
    </lineage>
</organism>
<evidence type="ECO:0000256" key="4">
    <source>
        <dbReference type="ARBA" id="ARBA00022475"/>
    </source>
</evidence>
<feature type="transmembrane region" description="Helical" evidence="8">
    <location>
        <begin position="155"/>
        <end position="175"/>
    </location>
</feature>
<feature type="domain" description="Major facilitator superfamily (MFS) profile" evidence="9">
    <location>
        <begin position="27"/>
        <end position="481"/>
    </location>
</feature>
<dbReference type="EMBL" id="PYYB01000004">
    <property type="protein sequence ID" value="PTL54970.1"/>
    <property type="molecule type" value="Genomic_DNA"/>
</dbReference>
<feature type="transmembrane region" description="Helical" evidence="8">
    <location>
        <begin position="122"/>
        <end position="143"/>
    </location>
</feature>
<comment type="subcellular location">
    <subcellularLocation>
        <location evidence="1">Cell membrane</location>
        <topology evidence="1">Multi-pass membrane protein</topology>
    </subcellularLocation>
</comment>
<dbReference type="Proteomes" id="UP000240739">
    <property type="component" value="Unassembled WGS sequence"/>
</dbReference>
<reference evidence="10 11" key="1">
    <citation type="submission" date="2018-03" db="EMBL/GenBank/DDBJ databases">
        <title>Aquarubrobacter algicola gen. nov., sp. nov., a novel actinobacterium isolated from shallow eutrophic lake during the end of cyanobacterial harmful algal blooms.</title>
        <authorList>
            <person name="Chun S.J."/>
        </authorList>
    </citation>
    <scope>NUCLEOTIDE SEQUENCE [LARGE SCALE GENOMIC DNA]</scope>
    <source>
        <strain evidence="10 11">Seoho-28</strain>
    </source>
</reference>
<feature type="transmembrane region" description="Helical" evidence="8">
    <location>
        <begin position="373"/>
        <end position="399"/>
    </location>
</feature>
<evidence type="ECO:0000313" key="11">
    <source>
        <dbReference type="Proteomes" id="UP000240739"/>
    </source>
</evidence>
<feature type="transmembrane region" description="Helical" evidence="8">
    <location>
        <begin position="282"/>
        <end position="308"/>
    </location>
</feature>
<feature type="transmembrane region" description="Helical" evidence="8">
    <location>
        <begin position="92"/>
        <end position="116"/>
    </location>
</feature>
<dbReference type="SUPFAM" id="SSF103473">
    <property type="entry name" value="MFS general substrate transporter"/>
    <property type="match status" value="1"/>
</dbReference>
<keyword evidence="11" id="KW-1185">Reference proteome</keyword>
<dbReference type="NCBIfam" id="TIGR00711">
    <property type="entry name" value="efflux_EmrB"/>
    <property type="match status" value="1"/>
</dbReference>
<proteinExistence type="inferred from homology"/>
<feature type="transmembrane region" description="Helical" evidence="8">
    <location>
        <begin position="27"/>
        <end position="53"/>
    </location>
</feature>
<evidence type="ECO:0000256" key="3">
    <source>
        <dbReference type="ARBA" id="ARBA00022448"/>
    </source>
</evidence>
<feature type="transmembrane region" description="Helical" evidence="8">
    <location>
        <begin position="420"/>
        <end position="438"/>
    </location>
</feature>
<dbReference type="PANTHER" id="PTHR42718:SF9">
    <property type="entry name" value="MAJOR FACILITATOR SUPERFAMILY MULTIDRUG TRANSPORTER MFSC"/>
    <property type="match status" value="1"/>
</dbReference>
<evidence type="ECO:0000256" key="8">
    <source>
        <dbReference type="SAM" id="Phobius"/>
    </source>
</evidence>
<keyword evidence="3" id="KW-0813">Transport</keyword>
<dbReference type="PROSITE" id="PS50850">
    <property type="entry name" value="MFS"/>
    <property type="match status" value="1"/>
</dbReference>
<feature type="transmembrane region" description="Helical" evidence="8">
    <location>
        <begin position="181"/>
        <end position="200"/>
    </location>
</feature>
<keyword evidence="5 8" id="KW-0812">Transmembrane</keyword>
<comment type="similarity">
    <text evidence="2">Belongs to the major facilitator superfamily. EmrB family.</text>
</comment>
<dbReference type="CDD" id="cd17503">
    <property type="entry name" value="MFS_LmrB_MDR_like"/>
    <property type="match status" value="1"/>
</dbReference>
<dbReference type="InterPro" id="IPR011701">
    <property type="entry name" value="MFS"/>
</dbReference>
<dbReference type="AlphaFoldDB" id="A0A2T4UCL9"/>
<keyword evidence="6 8" id="KW-1133">Transmembrane helix</keyword>
<comment type="caution">
    <text evidence="10">The sequence shown here is derived from an EMBL/GenBank/DDBJ whole genome shotgun (WGS) entry which is preliminary data.</text>
</comment>
<dbReference type="GO" id="GO:0005886">
    <property type="term" value="C:plasma membrane"/>
    <property type="evidence" value="ECO:0007669"/>
    <property type="project" value="UniProtKB-SubCell"/>
</dbReference>
<feature type="transmembrane region" description="Helical" evidence="8">
    <location>
        <begin position="349"/>
        <end position="367"/>
    </location>
</feature>
<dbReference type="InterPro" id="IPR036259">
    <property type="entry name" value="MFS_trans_sf"/>
</dbReference>
<name>A0A2T4UCL9_9ACTN</name>
<keyword evidence="4" id="KW-1003">Cell membrane</keyword>
<dbReference type="PANTHER" id="PTHR42718">
    <property type="entry name" value="MAJOR FACILITATOR SUPERFAMILY MULTIDRUG TRANSPORTER MFSC"/>
    <property type="match status" value="1"/>
</dbReference>
<sequence length="495" mass="51624">MARSVMSPSAATAPTDAPELPAGHKRLIALLVASTFVVILNETIMSVALPRLMDDLDIPATTAQWLTTAFLLTMAVVIPVTGFLLQRFHVRTVFLGSMIAFSTGTLVAALAPGFVVLLVGRIIQAIGTALMMPLLMTTILNLVPEARRGAMMGTVSIVISVAPAIGPTISGLVLSGLDWRWMFWIVLPISLLSLALGARWVENVTEPRVMRIDAVSVGLSALGFSGIVYGLSSIGEQAQGETLLAPWIPITVGVVGLLGFGMRQLALRERALLDIRCFTNPIFSVATALMAVSMMALFGAIILLPMYLQDVQEVSTLTTGLLLLPGGLVMGLLSPVVGRLYDRVGPRPLVIPAAVVVSASLLIMTTLDEGSSLAVVVLAHVVLSAGLAMMFTPLLTTALGAVPPQLYSHGSAIVSTMQQVAGAAGTAIFITVMTRRATAVSDAGTANPDALSEGIQRALTYGVGLTVLAIAVAVFLRRPPAPQMPPAADSAAVPA</sequence>
<evidence type="ECO:0000256" key="5">
    <source>
        <dbReference type="ARBA" id="ARBA00022692"/>
    </source>
</evidence>
<feature type="transmembrane region" description="Helical" evidence="8">
    <location>
        <begin position="314"/>
        <end position="337"/>
    </location>
</feature>
<feature type="transmembrane region" description="Helical" evidence="8">
    <location>
        <begin position="458"/>
        <end position="476"/>
    </location>
</feature>
<feature type="transmembrane region" description="Helical" evidence="8">
    <location>
        <begin position="65"/>
        <end position="85"/>
    </location>
</feature>
<dbReference type="OrthoDB" id="9812221at2"/>